<evidence type="ECO:0000256" key="2">
    <source>
        <dbReference type="ARBA" id="ARBA00022679"/>
    </source>
</evidence>
<dbReference type="GO" id="GO:0009312">
    <property type="term" value="P:oligosaccharide biosynthetic process"/>
    <property type="evidence" value="ECO:0007669"/>
    <property type="project" value="InterPro"/>
</dbReference>
<dbReference type="AlphaFoldDB" id="A0A1I5GYT2"/>
<dbReference type="Proteomes" id="UP000199614">
    <property type="component" value="Unassembled WGS sequence"/>
</dbReference>
<keyword evidence="2" id="KW-0808">Transferase</keyword>
<dbReference type="InterPro" id="IPR008715">
    <property type="entry name" value="SAM-MeTfrase_NodS-like"/>
</dbReference>
<name>A0A1I5GYT2_PSUAM</name>
<dbReference type="PANTHER" id="PTHR43464">
    <property type="entry name" value="METHYLTRANSFERASE"/>
    <property type="match status" value="1"/>
</dbReference>
<reference evidence="4 5" key="1">
    <citation type="submission" date="2016-10" db="EMBL/GenBank/DDBJ databases">
        <authorList>
            <person name="de Groot N.N."/>
        </authorList>
    </citation>
    <scope>NUCLEOTIDE SEQUENCE [LARGE SCALE GENOMIC DNA]</scope>
    <source>
        <strain evidence="4 5">CGMCC 4.1877</strain>
    </source>
</reference>
<dbReference type="SUPFAM" id="SSF53335">
    <property type="entry name" value="S-adenosyl-L-methionine-dependent methyltransferases"/>
    <property type="match status" value="1"/>
</dbReference>
<keyword evidence="3" id="KW-0949">S-adenosyl-L-methionine</keyword>
<dbReference type="PANTHER" id="PTHR43464:SF19">
    <property type="entry name" value="UBIQUINONE BIOSYNTHESIS O-METHYLTRANSFERASE, MITOCHONDRIAL"/>
    <property type="match status" value="1"/>
</dbReference>
<keyword evidence="1" id="KW-0489">Methyltransferase</keyword>
<gene>
    <name evidence="4" type="ORF">SAMN05216207_105324</name>
</gene>
<dbReference type="Pfam" id="PF05401">
    <property type="entry name" value="NodS"/>
    <property type="match status" value="1"/>
</dbReference>
<dbReference type="InterPro" id="IPR029063">
    <property type="entry name" value="SAM-dependent_MTases_sf"/>
</dbReference>
<evidence type="ECO:0000313" key="5">
    <source>
        <dbReference type="Proteomes" id="UP000199614"/>
    </source>
</evidence>
<dbReference type="GO" id="GO:0008757">
    <property type="term" value="F:S-adenosylmethionine-dependent methyltransferase activity"/>
    <property type="evidence" value="ECO:0007669"/>
    <property type="project" value="InterPro"/>
</dbReference>
<sequence>MPNLRQAIRRAINRSTGLATAPLRSLAAATLRRRPELTARFAEWSWLWQPSWGKSMQQSLFSSGIDPYDLATNSYEQQKYADIIRVLGDRHVTRGLEVGCAEGLFTESLAALCEELVAVDISEIAVARAQNRLREQTGIRIERRTLPLDYPEGVFDLIVCSDVLYLWQRPTLEIGLRKIVSSLRPGGRLLLQHYRGHFGAPFTGDEVHDLAIAVRVDGATLRAVHTERGNSPDPDDHRSEGYRIDLLERQV</sequence>
<dbReference type="EMBL" id="FOUY01000053">
    <property type="protein sequence ID" value="SFO41107.1"/>
    <property type="molecule type" value="Genomic_DNA"/>
</dbReference>
<proteinExistence type="predicted"/>
<protein>
    <submittedName>
        <fullName evidence="4">Nodulation protein S (NodS)</fullName>
    </submittedName>
</protein>
<dbReference type="STRING" id="260086.SAMN05216207_105324"/>
<dbReference type="Gene3D" id="3.40.50.150">
    <property type="entry name" value="Vaccinia Virus protein VP39"/>
    <property type="match status" value="1"/>
</dbReference>
<evidence type="ECO:0000256" key="1">
    <source>
        <dbReference type="ARBA" id="ARBA00022603"/>
    </source>
</evidence>
<organism evidence="4 5">
    <name type="scientific">Pseudonocardia ammonioxydans</name>
    <dbReference type="NCBI Taxonomy" id="260086"/>
    <lineage>
        <taxon>Bacteria</taxon>
        <taxon>Bacillati</taxon>
        <taxon>Actinomycetota</taxon>
        <taxon>Actinomycetes</taxon>
        <taxon>Pseudonocardiales</taxon>
        <taxon>Pseudonocardiaceae</taxon>
        <taxon>Pseudonocardia</taxon>
    </lineage>
</organism>
<dbReference type="GO" id="GO:0032259">
    <property type="term" value="P:methylation"/>
    <property type="evidence" value="ECO:0007669"/>
    <property type="project" value="UniProtKB-KW"/>
</dbReference>
<keyword evidence="5" id="KW-1185">Reference proteome</keyword>
<evidence type="ECO:0000256" key="3">
    <source>
        <dbReference type="ARBA" id="ARBA00022691"/>
    </source>
</evidence>
<dbReference type="RefSeq" id="WP_177238793.1">
    <property type="nucleotide sequence ID" value="NZ_FOUY01000053.1"/>
</dbReference>
<accession>A0A1I5GYT2</accession>
<dbReference type="CDD" id="cd02440">
    <property type="entry name" value="AdoMet_MTases"/>
    <property type="match status" value="1"/>
</dbReference>
<evidence type="ECO:0000313" key="4">
    <source>
        <dbReference type="EMBL" id="SFO41107.1"/>
    </source>
</evidence>